<dbReference type="InterPro" id="IPR036890">
    <property type="entry name" value="HATPase_C_sf"/>
</dbReference>
<organism evidence="7 8">
    <name type="scientific">Candidatus Galacturonatibacter soehngenii</name>
    <dbReference type="NCBI Taxonomy" id="2307010"/>
    <lineage>
        <taxon>Bacteria</taxon>
        <taxon>Bacillati</taxon>
        <taxon>Bacillota</taxon>
        <taxon>Clostridia</taxon>
        <taxon>Lachnospirales</taxon>
        <taxon>Lachnospiraceae</taxon>
        <taxon>Candidatus Galacturonatibacter</taxon>
    </lineage>
</organism>
<evidence type="ECO:0000256" key="2">
    <source>
        <dbReference type="ARBA" id="ARBA00012438"/>
    </source>
</evidence>
<evidence type="ECO:0000313" key="7">
    <source>
        <dbReference type="EMBL" id="KAB1439842.1"/>
    </source>
</evidence>
<keyword evidence="5" id="KW-0902">Two-component regulatory system</keyword>
<evidence type="ECO:0000256" key="5">
    <source>
        <dbReference type="ARBA" id="ARBA00023012"/>
    </source>
</evidence>
<sequence>MVKHIQLVWNECYQSKWIQVDDSLLERAINNVVANAVEHTLQDGVITIEIEEEKGYLIFSICDNGEGFTQEALKHATEQFYMGDRSRNVKSHYGMGLYIADSVAKQHGGYLILENDADSHGAKVIFHIPIG</sequence>
<keyword evidence="4" id="KW-0418">Kinase</keyword>
<dbReference type="AlphaFoldDB" id="A0A7V7QMD0"/>
<dbReference type="Pfam" id="PF02518">
    <property type="entry name" value="HATPase_c"/>
    <property type="match status" value="1"/>
</dbReference>
<dbReference type="SMART" id="SM00387">
    <property type="entry name" value="HATPase_c"/>
    <property type="match status" value="1"/>
</dbReference>
<dbReference type="PRINTS" id="PR00344">
    <property type="entry name" value="BCTRLSENSOR"/>
</dbReference>
<dbReference type="InterPro" id="IPR004358">
    <property type="entry name" value="Sig_transdc_His_kin-like_C"/>
</dbReference>
<keyword evidence="8" id="KW-1185">Reference proteome</keyword>
<accession>A0A7V7QMD0</accession>
<evidence type="ECO:0000256" key="4">
    <source>
        <dbReference type="ARBA" id="ARBA00022777"/>
    </source>
</evidence>
<dbReference type="EMBL" id="WAGX01000004">
    <property type="protein sequence ID" value="KAB1439842.1"/>
    <property type="molecule type" value="Genomic_DNA"/>
</dbReference>
<dbReference type="Proteomes" id="UP000461768">
    <property type="component" value="Unassembled WGS sequence"/>
</dbReference>
<proteinExistence type="predicted"/>
<gene>
    <name evidence="7" type="ORF">F7O84_05505</name>
</gene>
<comment type="catalytic activity">
    <reaction evidence="1">
        <text>ATP + protein L-histidine = ADP + protein N-phospho-L-histidine.</text>
        <dbReference type="EC" id="2.7.13.3"/>
    </reaction>
</comment>
<evidence type="ECO:0000259" key="6">
    <source>
        <dbReference type="PROSITE" id="PS50109"/>
    </source>
</evidence>
<dbReference type="Gene3D" id="3.30.565.10">
    <property type="entry name" value="Histidine kinase-like ATPase, C-terminal domain"/>
    <property type="match status" value="1"/>
</dbReference>
<keyword evidence="3" id="KW-0597">Phosphoprotein</keyword>
<feature type="domain" description="Histidine kinase" evidence="6">
    <location>
        <begin position="1"/>
        <end position="131"/>
    </location>
</feature>
<reference evidence="7 8" key="1">
    <citation type="submission" date="2019-09" db="EMBL/GenBank/DDBJ databases">
        <authorList>
            <person name="Valk L.C."/>
        </authorList>
    </citation>
    <scope>NUCLEOTIDE SEQUENCE [LARGE SCALE GENOMIC DNA]</scope>
    <source>
        <strain evidence="7">GalUA</strain>
    </source>
</reference>
<dbReference type="OrthoDB" id="84942at2"/>
<protein>
    <recommendedName>
        <fullName evidence="2">histidine kinase</fullName>
        <ecNumber evidence="2">2.7.13.3</ecNumber>
    </recommendedName>
</protein>
<dbReference type="InterPro" id="IPR005467">
    <property type="entry name" value="His_kinase_dom"/>
</dbReference>
<keyword evidence="4" id="KW-0808">Transferase</keyword>
<comment type="caution">
    <text evidence="7">The sequence shown here is derived from an EMBL/GenBank/DDBJ whole genome shotgun (WGS) entry which is preliminary data.</text>
</comment>
<dbReference type="GO" id="GO:0000155">
    <property type="term" value="F:phosphorelay sensor kinase activity"/>
    <property type="evidence" value="ECO:0007669"/>
    <property type="project" value="TreeGrafter"/>
</dbReference>
<dbReference type="EC" id="2.7.13.3" evidence="2"/>
<dbReference type="RefSeq" id="WP_151142771.1">
    <property type="nucleotide sequence ID" value="NZ_WAGX01000004.1"/>
</dbReference>
<evidence type="ECO:0000256" key="3">
    <source>
        <dbReference type="ARBA" id="ARBA00022553"/>
    </source>
</evidence>
<dbReference type="PROSITE" id="PS50109">
    <property type="entry name" value="HIS_KIN"/>
    <property type="match status" value="1"/>
</dbReference>
<dbReference type="PANTHER" id="PTHR43547:SF2">
    <property type="entry name" value="HYBRID SIGNAL TRANSDUCTION HISTIDINE KINASE C"/>
    <property type="match status" value="1"/>
</dbReference>
<name>A0A7V7QMD0_9FIRM</name>
<evidence type="ECO:0000256" key="1">
    <source>
        <dbReference type="ARBA" id="ARBA00000085"/>
    </source>
</evidence>
<reference evidence="7 8" key="2">
    <citation type="submission" date="2020-02" db="EMBL/GenBank/DDBJ databases">
        <title>Candidatus Galacturonibacter soehngenii shows hetero-acetogenic catabolism of galacturonic acid but lacks a canonical carbon monoxide dehydrogenase/acetyl-CoA synthase complex.</title>
        <authorList>
            <person name="Diender M."/>
            <person name="Stouten G.R."/>
            <person name="Petersen J.F."/>
            <person name="Nielsen P.H."/>
            <person name="Dueholm M.S."/>
            <person name="Pronk J.T."/>
            <person name="Van Loosdrecht M.C.M."/>
        </authorList>
    </citation>
    <scope>NUCLEOTIDE SEQUENCE [LARGE SCALE GENOMIC DNA]</scope>
    <source>
        <strain evidence="7">GalUA</strain>
    </source>
</reference>
<dbReference type="SUPFAM" id="SSF55874">
    <property type="entry name" value="ATPase domain of HSP90 chaperone/DNA topoisomerase II/histidine kinase"/>
    <property type="match status" value="1"/>
</dbReference>
<dbReference type="InterPro" id="IPR003594">
    <property type="entry name" value="HATPase_dom"/>
</dbReference>
<dbReference type="PANTHER" id="PTHR43547">
    <property type="entry name" value="TWO-COMPONENT HISTIDINE KINASE"/>
    <property type="match status" value="1"/>
</dbReference>
<evidence type="ECO:0000313" key="8">
    <source>
        <dbReference type="Proteomes" id="UP000461768"/>
    </source>
</evidence>